<feature type="domain" description="Pyruvate phosphate dikinase AMP/ATP-binding" evidence="2">
    <location>
        <begin position="50"/>
        <end position="267"/>
    </location>
</feature>
<dbReference type="Pfam" id="PF01326">
    <property type="entry name" value="PPDK_N"/>
    <property type="match status" value="1"/>
</dbReference>
<dbReference type="EMBL" id="JTJZ01000022">
    <property type="protein sequence ID" value="KHS50952.1"/>
    <property type="molecule type" value="Genomic_DNA"/>
</dbReference>
<dbReference type="SUPFAM" id="SSF56059">
    <property type="entry name" value="Glutathione synthetase ATP-binding domain-like"/>
    <property type="match status" value="1"/>
</dbReference>
<name>A0A0B8ZWV8_BRELN</name>
<evidence type="ECO:0000259" key="2">
    <source>
        <dbReference type="Pfam" id="PF01326"/>
    </source>
</evidence>
<dbReference type="InterPro" id="IPR036637">
    <property type="entry name" value="Phosphohistidine_dom_sf"/>
</dbReference>
<dbReference type="InterPro" id="IPR002192">
    <property type="entry name" value="PPDK_AMP/ATP-bd"/>
</dbReference>
<evidence type="ECO:0000313" key="3">
    <source>
        <dbReference type="EMBL" id="KHS50952.1"/>
    </source>
</evidence>
<dbReference type="OrthoDB" id="9765468at2"/>
<dbReference type="PANTHER" id="PTHR43615">
    <property type="entry name" value="PHOSPHOENOLPYRUVATE SYNTHASE-RELATED"/>
    <property type="match status" value="1"/>
</dbReference>
<dbReference type="Proteomes" id="UP000031488">
    <property type="component" value="Unassembled WGS sequence"/>
</dbReference>
<keyword evidence="4" id="KW-1185">Reference proteome</keyword>
<evidence type="ECO:0000313" key="4">
    <source>
        <dbReference type="Proteomes" id="UP000031488"/>
    </source>
</evidence>
<feature type="domain" description="PEP-utilising enzyme mobile" evidence="1">
    <location>
        <begin position="312"/>
        <end position="381"/>
    </location>
</feature>
<dbReference type="Gene3D" id="3.30.470.20">
    <property type="entry name" value="ATP-grasp fold, B domain"/>
    <property type="match status" value="1"/>
</dbReference>
<proteinExistence type="predicted"/>
<comment type="caution">
    <text evidence="3">The sequence shown here is derived from an EMBL/GenBank/DDBJ whole genome shotgun (WGS) entry which is preliminary data.</text>
</comment>
<dbReference type="SUPFAM" id="SSF52009">
    <property type="entry name" value="Phosphohistidine domain"/>
    <property type="match status" value="1"/>
</dbReference>
<reference evidence="3 4" key="1">
    <citation type="submission" date="2014-11" db="EMBL/GenBank/DDBJ databases">
        <title>Draft Genome Sequence of Brevibacterium linens AE038-8.</title>
        <authorList>
            <person name="Maizel D."/>
            <person name="Utturkar S.M."/>
            <person name="Brown S.D."/>
            <person name="Ferrero M."/>
            <person name="Rosen B.P."/>
        </authorList>
    </citation>
    <scope>NUCLEOTIDE SEQUENCE [LARGE SCALE GENOMIC DNA]</scope>
    <source>
        <strain evidence="3 4">AE038-8</strain>
    </source>
</reference>
<dbReference type="PATRIC" id="fig|1703.6.peg.2976"/>
<dbReference type="PANTHER" id="PTHR43615:SF1">
    <property type="entry name" value="PPDK_N DOMAIN-CONTAINING PROTEIN"/>
    <property type="match status" value="1"/>
</dbReference>
<protein>
    <submittedName>
        <fullName evidence="3">Pyruvate, water dikinase</fullName>
        <ecNumber evidence="3">2.7.9.2</ecNumber>
    </submittedName>
</protein>
<organism evidence="3 4">
    <name type="scientific">Brevibacterium linens</name>
    <dbReference type="NCBI Taxonomy" id="1703"/>
    <lineage>
        <taxon>Bacteria</taxon>
        <taxon>Bacillati</taxon>
        <taxon>Actinomycetota</taxon>
        <taxon>Actinomycetes</taxon>
        <taxon>Micrococcales</taxon>
        <taxon>Brevibacteriaceae</taxon>
        <taxon>Brevibacterium</taxon>
    </lineage>
</organism>
<keyword evidence="3" id="KW-0418">Kinase</keyword>
<dbReference type="EC" id="2.7.9.2" evidence="3"/>
<dbReference type="InterPro" id="IPR013815">
    <property type="entry name" value="ATP_grasp_subdomain_1"/>
</dbReference>
<dbReference type="InterPro" id="IPR051549">
    <property type="entry name" value="PEP_Utilizing_Enz"/>
</dbReference>
<accession>A0A0B8ZWV8</accession>
<evidence type="ECO:0000259" key="1">
    <source>
        <dbReference type="Pfam" id="PF00391"/>
    </source>
</evidence>
<dbReference type="InterPro" id="IPR008279">
    <property type="entry name" value="PEP-util_enz_mobile_dom"/>
</dbReference>
<dbReference type="GO" id="GO:0008986">
    <property type="term" value="F:pyruvate, water dikinase activity"/>
    <property type="evidence" value="ECO:0007669"/>
    <property type="project" value="UniProtKB-EC"/>
</dbReference>
<dbReference type="Gene3D" id="3.50.30.10">
    <property type="entry name" value="Phosphohistidine domain"/>
    <property type="match status" value="1"/>
</dbReference>
<dbReference type="AlphaFoldDB" id="A0A0B8ZWV8"/>
<gene>
    <name evidence="3" type="ORF">AE0388_3024</name>
</gene>
<dbReference type="Gene3D" id="3.30.1490.20">
    <property type="entry name" value="ATP-grasp fold, A domain"/>
    <property type="match status" value="1"/>
</dbReference>
<keyword evidence="3" id="KW-0808">Transferase</keyword>
<dbReference type="GO" id="GO:0005524">
    <property type="term" value="F:ATP binding"/>
    <property type="evidence" value="ECO:0007669"/>
    <property type="project" value="InterPro"/>
</dbReference>
<sequence>MLTRLSEATRTTSGGKAATLSLLLSHGLAVPHGFFVPSDVRPGRSGDRHALHQAVAAALAQLGDPVVAVRSSALGEDSAEASAAGQYESVIGVHGAEVVCQAIAECRHSARTDRVSRYWARTGGRSPRDSDMAVLVQPVIEAEASGVMFTPHHSGGPIRIESAWGLGLGVVGGAIMPDAYEVAEDGTIDRRVGSKRLRIDLDHVHGGVMTSAVSADKQSSLTLDDDTVAVVAELGRQIAEVCGGPQDIEWAVVGDAVWILQARPITAALPVSPVLDPSVGIDVLRGTPGSHGTVTAAARIVSGPADFAALRRGEIGVCAITDPAWTPLFAVAAGVVTEIGGVLSHAAIVAREYGIPAVLGVDGAVTEIKDGAEIRLNGTAGTITRL</sequence>
<dbReference type="Pfam" id="PF00391">
    <property type="entry name" value="PEP-utilizers"/>
    <property type="match status" value="1"/>
</dbReference>
<keyword evidence="3" id="KW-0670">Pyruvate</keyword>
<dbReference type="RefSeq" id="WP_039211694.1">
    <property type="nucleotide sequence ID" value="NZ_JTJZ01000022.1"/>
</dbReference>